<name>A0A2U2AI21_9GAMM</name>
<proteinExistence type="predicted"/>
<reference evidence="2 3" key="1">
    <citation type="journal article" date="2018" name="Genome Announc.">
        <title>Ignatzschineria cameli sp. nov., isolated from necrotic foot tissue of dromedaries (Camelus dromedarius) and associated maggots (Wohlfahrtia species) in Dubai.</title>
        <authorList>
            <person name="Tsang C.C."/>
            <person name="Tang J.Y."/>
            <person name="Fong J.Y."/>
            <person name="Kinne J."/>
            <person name="Lee H.H."/>
            <person name="Joseph M."/>
            <person name="Jose S."/>
            <person name="Schuster R.K."/>
            <person name="Tang Y."/>
            <person name="Sivakumar S."/>
            <person name="Chen J.H."/>
            <person name="Teng J.L."/>
            <person name="Lau S.K."/>
            <person name="Wernery U."/>
            <person name="Woo P.C."/>
        </authorList>
    </citation>
    <scope>NUCLEOTIDE SEQUENCE [LARGE SCALE GENOMIC DNA]</scope>
    <source>
        <strain evidence="2 3">KCTC 22643</strain>
    </source>
</reference>
<dbReference type="Pfam" id="PF20552">
    <property type="entry name" value="HTH_62"/>
    <property type="match status" value="1"/>
</dbReference>
<dbReference type="Proteomes" id="UP000244948">
    <property type="component" value="Unassembled WGS sequence"/>
</dbReference>
<dbReference type="AlphaFoldDB" id="A0A2U2AI21"/>
<gene>
    <name evidence="2" type="ORF">DC082_09695</name>
</gene>
<comment type="caution">
    <text evidence="2">The sequence shown here is derived from an EMBL/GenBank/DDBJ whole genome shotgun (WGS) entry which is preliminary data.</text>
</comment>
<keyword evidence="3" id="KW-1185">Reference proteome</keyword>
<evidence type="ECO:0000313" key="2">
    <source>
        <dbReference type="EMBL" id="PWD82312.1"/>
    </source>
</evidence>
<dbReference type="RefSeq" id="WP_094567681.1">
    <property type="nucleotide sequence ID" value="NZ_BMXZ01000003.1"/>
</dbReference>
<accession>A0A2U2AI21</accession>
<protein>
    <recommendedName>
        <fullName evidence="1">Recombinase-like domain-containing protein</fullName>
    </recommendedName>
</protein>
<dbReference type="EMBL" id="QEWR01000007">
    <property type="protein sequence ID" value="PWD82312.1"/>
    <property type="molecule type" value="Genomic_DNA"/>
</dbReference>
<feature type="domain" description="Recombinase-like" evidence="1">
    <location>
        <begin position="10"/>
        <end position="99"/>
    </location>
</feature>
<evidence type="ECO:0000313" key="3">
    <source>
        <dbReference type="Proteomes" id="UP000244948"/>
    </source>
</evidence>
<sequence length="99" mass="11053">MANYNEKLKTWLENRPNPDAGINNIQIPGDVKHVVWQNRAHEPSAYELSLVENLIAAFSKGATTLSEVVSALNEQGMLLESGEKFTEESFEAEMARLGY</sequence>
<dbReference type="InterPro" id="IPR046789">
    <property type="entry name" value="HTH_62"/>
</dbReference>
<organism evidence="2 3">
    <name type="scientific">Ignatzschineria indica</name>
    <dbReference type="NCBI Taxonomy" id="472583"/>
    <lineage>
        <taxon>Bacteria</taxon>
        <taxon>Pseudomonadati</taxon>
        <taxon>Pseudomonadota</taxon>
        <taxon>Gammaproteobacteria</taxon>
        <taxon>Cardiobacteriales</taxon>
        <taxon>Ignatzschineriaceae</taxon>
        <taxon>Ignatzschineria</taxon>
    </lineage>
</organism>
<evidence type="ECO:0000259" key="1">
    <source>
        <dbReference type="Pfam" id="PF20552"/>
    </source>
</evidence>